<dbReference type="Pfam" id="PF08308">
    <property type="entry name" value="PEGA"/>
    <property type="match status" value="2"/>
</dbReference>
<gene>
    <name evidence="2" type="ORF">L1994_01215</name>
</gene>
<dbReference type="KEGG" id="manq:L1994_01215"/>
<proteinExistence type="predicted"/>
<dbReference type="EMBL" id="CP091092">
    <property type="protein sequence ID" value="WFN37045.1"/>
    <property type="molecule type" value="Genomic_DNA"/>
</dbReference>
<organism evidence="2 3">
    <name type="scientific">Methanomicrobium antiquum</name>
    <dbReference type="NCBI Taxonomy" id="487686"/>
    <lineage>
        <taxon>Archaea</taxon>
        <taxon>Methanobacteriati</taxon>
        <taxon>Methanobacteriota</taxon>
        <taxon>Stenosarchaea group</taxon>
        <taxon>Methanomicrobia</taxon>
        <taxon>Methanomicrobiales</taxon>
        <taxon>Methanomicrobiaceae</taxon>
        <taxon>Methanomicrobium</taxon>
    </lineage>
</organism>
<reference evidence="2" key="1">
    <citation type="submission" date="2022-01" db="EMBL/GenBank/DDBJ databases">
        <title>Complete genome of Methanomicrobium antiquum DSM 21220.</title>
        <authorList>
            <person name="Chen S.-C."/>
            <person name="You Y.-T."/>
            <person name="Zhou Y.-Z."/>
            <person name="Lai M.-C."/>
        </authorList>
    </citation>
    <scope>NUCLEOTIDE SEQUENCE</scope>
    <source>
        <strain evidence="2">DSM 21220</strain>
    </source>
</reference>
<evidence type="ECO:0000313" key="3">
    <source>
        <dbReference type="Proteomes" id="UP001218895"/>
    </source>
</evidence>
<evidence type="ECO:0000313" key="2">
    <source>
        <dbReference type="EMBL" id="WFN37045.1"/>
    </source>
</evidence>
<protein>
    <submittedName>
        <fullName evidence="2">PEGA domain-containing protein</fullName>
    </submittedName>
</protein>
<sequence>MAKTYEENVWVFDNENAVVNIITIGNSEGINVNINSRDFKNLKFKIKDNYPEYDFPAIVSAERCGTYITVLDDGKFYSYNSGILEDGDNVIVTRNTNFGKVSVDSNPSGAEIFVDGYNAKITTPAVLDCLSEGWHVIQVSKDGYYSEKKQFFMVDSGPDIDYQLKFLLDEYPYGYLSVNSQPEGCSIYLGGSYTGKKTPYNFEYMPIGTYDVMLMYNRTITENELVTVLPFDKKGPVYCNLTMSDMS</sequence>
<feature type="domain" description="PEGA" evidence="1">
    <location>
        <begin position="175"/>
        <end position="214"/>
    </location>
</feature>
<dbReference type="Proteomes" id="UP001218895">
    <property type="component" value="Chromosome"/>
</dbReference>
<dbReference type="GeneID" id="79948972"/>
<feature type="domain" description="PEGA" evidence="1">
    <location>
        <begin position="99"/>
        <end position="145"/>
    </location>
</feature>
<name>A0AAF0JMY6_9EURY</name>
<dbReference type="InterPro" id="IPR013229">
    <property type="entry name" value="PEGA"/>
</dbReference>
<evidence type="ECO:0000259" key="1">
    <source>
        <dbReference type="Pfam" id="PF08308"/>
    </source>
</evidence>
<keyword evidence="3" id="KW-1185">Reference proteome</keyword>
<dbReference type="AlphaFoldDB" id="A0AAF0JMY6"/>
<dbReference type="RefSeq" id="WP_278099883.1">
    <property type="nucleotide sequence ID" value="NZ_CP091092.1"/>
</dbReference>
<accession>A0AAF0JMY6</accession>